<feature type="DNA-binding region" description="HMG box" evidence="4">
    <location>
        <begin position="216"/>
        <end position="279"/>
    </location>
</feature>
<dbReference type="SMART" id="SM00398">
    <property type="entry name" value="HMG"/>
    <property type="match status" value="2"/>
</dbReference>
<evidence type="ECO:0000259" key="6">
    <source>
        <dbReference type="PROSITE" id="PS50118"/>
    </source>
</evidence>
<accession>A0A5C3Q936</accession>
<gene>
    <name evidence="7" type="ORF">BDV98DRAFT_574033</name>
</gene>
<evidence type="ECO:0000256" key="4">
    <source>
        <dbReference type="PROSITE-ProRule" id="PRU00267"/>
    </source>
</evidence>
<dbReference type="InterPro" id="IPR009071">
    <property type="entry name" value="HMG_box_dom"/>
</dbReference>
<keyword evidence="2 4" id="KW-0238">DNA-binding</keyword>
<dbReference type="OrthoDB" id="1919336at2759"/>
<dbReference type="STRING" id="1884261.A0A5C3Q936"/>
<dbReference type="SUPFAM" id="SSF47095">
    <property type="entry name" value="HMG-box"/>
    <property type="match status" value="2"/>
</dbReference>
<evidence type="ECO:0000256" key="2">
    <source>
        <dbReference type="ARBA" id="ARBA00023125"/>
    </source>
</evidence>
<evidence type="ECO:0000256" key="1">
    <source>
        <dbReference type="ARBA" id="ARBA00004123"/>
    </source>
</evidence>
<protein>
    <recommendedName>
        <fullName evidence="6">HMG box domain-containing protein</fullName>
    </recommendedName>
</protein>
<dbReference type="PANTHER" id="PTHR48112">
    <property type="entry name" value="HIGH MOBILITY GROUP PROTEIN DSP1"/>
    <property type="match status" value="1"/>
</dbReference>
<dbReference type="Gene3D" id="1.10.30.10">
    <property type="entry name" value="High mobility group box domain"/>
    <property type="match status" value="2"/>
</dbReference>
<evidence type="ECO:0000313" key="7">
    <source>
        <dbReference type="EMBL" id="TFK97687.1"/>
    </source>
</evidence>
<feature type="domain" description="HMG box" evidence="6">
    <location>
        <begin position="116"/>
        <end position="184"/>
    </location>
</feature>
<evidence type="ECO:0000313" key="8">
    <source>
        <dbReference type="Proteomes" id="UP000305067"/>
    </source>
</evidence>
<name>A0A5C3Q936_9AGAR</name>
<dbReference type="GO" id="GO:0005634">
    <property type="term" value="C:nucleus"/>
    <property type="evidence" value="ECO:0007669"/>
    <property type="project" value="UniProtKB-SubCell"/>
</dbReference>
<evidence type="ECO:0000256" key="3">
    <source>
        <dbReference type="ARBA" id="ARBA00023242"/>
    </source>
</evidence>
<organism evidence="7 8">
    <name type="scientific">Pterulicium gracile</name>
    <dbReference type="NCBI Taxonomy" id="1884261"/>
    <lineage>
        <taxon>Eukaryota</taxon>
        <taxon>Fungi</taxon>
        <taxon>Dikarya</taxon>
        <taxon>Basidiomycota</taxon>
        <taxon>Agaricomycotina</taxon>
        <taxon>Agaricomycetes</taxon>
        <taxon>Agaricomycetidae</taxon>
        <taxon>Agaricales</taxon>
        <taxon>Pleurotineae</taxon>
        <taxon>Pterulaceae</taxon>
        <taxon>Pterulicium</taxon>
    </lineage>
</organism>
<dbReference type="InterPro" id="IPR050342">
    <property type="entry name" value="HMGB"/>
</dbReference>
<comment type="subcellular location">
    <subcellularLocation>
        <location evidence="1">Nucleus</location>
    </subcellularLocation>
</comment>
<dbReference type="InterPro" id="IPR036910">
    <property type="entry name" value="HMG_box_dom_sf"/>
</dbReference>
<feature type="domain" description="HMG box" evidence="6">
    <location>
        <begin position="216"/>
        <end position="279"/>
    </location>
</feature>
<feature type="compositionally biased region" description="Low complexity" evidence="5">
    <location>
        <begin position="56"/>
        <end position="73"/>
    </location>
</feature>
<feature type="compositionally biased region" description="Basic residues" evidence="5">
    <location>
        <begin position="74"/>
        <end position="103"/>
    </location>
</feature>
<dbReference type="PROSITE" id="PS50118">
    <property type="entry name" value="HMG_BOX_2"/>
    <property type="match status" value="2"/>
</dbReference>
<proteinExistence type="predicted"/>
<feature type="DNA-binding region" description="HMG box" evidence="4">
    <location>
        <begin position="116"/>
        <end position="184"/>
    </location>
</feature>
<dbReference type="GO" id="GO:0003677">
    <property type="term" value="F:DNA binding"/>
    <property type="evidence" value="ECO:0007669"/>
    <property type="project" value="UniProtKB-UniRule"/>
</dbReference>
<dbReference type="PANTHER" id="PTHR48112:SF32">
    <property type="entry name" value="HIGH MOBILITY GROUP PROTEIN B3"/>
    <property type="match status" value="1"/>
</dbReference>
<dbReference type="AlphaFoldDB" id="A0A5C3Q936"/>
<dbReference type="Proteomes" id="UP000305067">
    <property type="component" value="Unassembled WGS sequence"/>
</dbReference>
<dbReference type="Pfam" id="PF00505">
    <property type="entry name" value="HMG_box"/>
    <property type="match status" value="1"/>
</dbReference>
<dbReference type="EMBL" id="ML178845">
    <property type="protein sequence ID" value="TFK97687.1"/>
    <property type="molecule type" value="Genomic_DNA"/>
</dbReference>
<keyword evidence="8" id="KW-1185">Reference proteome</keyword>
<dbReference type="CDD" id="cd00084">
    <property type="entry name" value="HMG-box_SF"/>
    <property type="match status" value="1"/>
</dbReference>
<reference evidence="7 8" key="1">
    <citation type="journal article" date="2019" name="Nat. Ecol. Evol.">
        <title>Megaphylogeny resolves global patterns of mushroom evolution.</title>
        <authorList>
            <person name="Varga T."/>
            <person name="Krizsan K."/>
            <person name="Foldi C."/>
            <person name="Dima B."/>
            <person name="Sanchez-Garcia M."/>
            <person name="Sanchez-Ramirez S."/>
            <person name="Szollosi G.J."/>
            <person name="Szarkandi J.G."/>
            <person name="Papp V."/>
            <person name="Albert L."/>
            <person name="Andreopoulos W."/>
            <person name="Angelini C."/>
            <person name="Antonin V."/>
            <person name="Barry K.W."/>
            <person name="Bougher N.L."/>
            <person name="Buchanan P."/>
            <person name="Buyck B."/>
            <person name="Bense V."/>
            <person name="Catcheside P."/>
            <person name="Chovatia M."/>
            <person name="Cooper J."/>
            <person name="Damon W."/>
            <person name="Desjardin D."/>
            <person name="Finy P."/>
            <person name="Geml J."/>
            <person name="Haridas S."/>
            <person name="Hughes K."/>
            <person name="Justo A."/>
            <person name="Karasinski D."/>
            <person name="Kautmanova I."/>
            <person name="Kiss B."/>
            <person name="Kocsube S."/>
            <person name="Kotiranta H."/>
            <person name="LaButti K.M."/>
            <person name="Lechner B.E."/>
            <person name="Liimatainen K."/>
            <person name="Lipzen A."/>
            <person name="Lukacs Z."/>
            <person name="Mihaltcheva S."/>
            <person name="Morgado L.N."/>
            <person name="Niskanen T."/>
            <person name="Noordeloos M.E."/>
            <person name="Ohm R.A."/>
            <person name="Ortiz-Santana B."/>
            <person name="Ovrebo C."/>
            <person name="Racz N."/>
            <person name="Riley R."/>
            <person name="Savchenko A."/>
            <person name="Shiryaev A."/>
            <person name="Soop K."/>
            <person name="Spirin V."/>
            <person name="Szebenyi C."/>
            <person name="Tomsovsky M."/>
            <person name="Tulloss R.E."/>
            <person name="Uehling J."/>
            <person name="Grigoriev I.V."/>
            <person name="Vagvolgyi C."/>
            <person name="Papp T."/>
            <person name="Martin F.M."/>
            <person name="Miettinen O."/>
            <person name="Hibbett D.S."/>
            <person name="Nagy L.G."/>
        </authorList>
    </citation>
    <scope>NUCLEOTIDE SEQUENCE [LARGE SCALE GENOMIC DNA]</scope>
    <source>
        <strain evidence="7 8">CBS 309.79</strain>
    </source>
</reference>
<keyword evidence="3 4" id="KW-0539">Nucleus</keyword>
<sequence>MYSLLRALPRAVSRGPLTLPKAQITPRLVSAAQRPFSMCSRLAFPGAAEKPKRKTASATAKKAGTTTKKAGTATKKKGTTTKKTAAKKAAPKKPGPKPKAPVKKVPLKITSDMLPPKQPLSPFFRFSAELRKTQPKSASRDEASTNAKEAGRLWNELPEEEKRSYREAATADAAQHQLELLKWWKNADPQVIKAINARRARLSKRKLSHRRAPEDRRPMASGYTIFITEAARDKMDGEGLRLTDYAARWRGLSEAEKKVYVDRAAKDIAEYQEKKAAKAGDA</sequence>
<evidence type="ECO:0000256" key="5">
    <source>
        <dbReference type="SAM" id="MobiDB-lite"/>
    </source>
</evidence>
<feature type="region of interest" description="Disordered" evidence="5">
    <location>
        <begin position="47"/>
        <end position="103"/>
    </location>
</feature>